<dbReference type="Pfam" id="PF05175">
    <property type="entry name" value="MTS"/>
    <property type="match status" value="1"/>
</dbReference>
<feature type="domain" description="DUF7782" evidence="8">
    <location>
        <begin position="420"/>
        <end position="531"/>
    </location>
</feature>
<dbReference type="Gene3D" id="3.40.50.150">
    <property type="entry name" value="Vaccinia Virus protein VP39"/>
    <property type="match status" value="1"/>
</dbReference>
<evidence type="ECO:0000259" key="8">
    <source>
        <dbReference type="Pfam" id="PF25004"/>
    </source>
</evidence>
<dbReference type="InterPro" id="IPR052190">
    <property type="entry name" value="Euk-Arch_PrmC-MTase"/>
</dbReference>
<dbReference type="Pfam" id="PF23186">
    <property type="entry name" value="DUF7059"/>
    <property type="match status" value="1"/>
</dbReference>
<proteinExistence type="inferred from homology"/>
<dbReference type="InterPro" id="IPR002052">
    <property type="entry name" value="DNA_methylase_N6_adenine_CS"/>
</dbReference>
<feature type="region of interest" description="Disordered" evidence="5">
    <location>
        <begin position="1"/>
        <end position="37"/>
    </location>
</feature>
<keyword evidence="10" id="KW-1185">Reference proteome</keyword>
<feature type="compositionally biased region" description="Low complexity" evidence="5">
    <location>
        <begin position="9"/>
        <end position="21"/>
    </location>
</feature>
<evidence type="ECO:0000256" key="1">
    <source>
        <dbReference type="ARBA" id="ARBA00006149"/>
    </source>
</evidence>
<keyword evidence="2" id="KW-0489">Methyltransferase</keyword>
<dbReference type="InterPro" id="IPR055487">
    <property type="entry name" value="DUF7059"/>
</dbReference>
<evidence type="ECO:0000256" key="2">
    <source>
        <dbReference type="ARBA" id="ARBA00022603"/>
    </source>
</evidence>
<name>A0ABQ0HA74_9ACTN</name>
<dbReference type="PANTHER" id="PTHR45875:SF1">
    <property type="entry name" value="METHYLTRANSFERASE N6AMT1"/>
    <property type="match status" value="1"/>
</dbReference>
<feature type="domain" description="Methyltransferase small" evidence="6">
    <location>
        <begin position="186"/>
        <end position="309"/>
    </location>
</feature>
<dbReference type="InterPro" id="IPR056684">
    <property type="entry name" value="DUF7782"/>
</dbReference>
<evidence type="ECO:0000256" key="5">
    <source>
        <dbReference type="SAM" id="MobiDB-lite"/>
    </source>
</evidence>
<comment type="similarity">
    <text evidence="1">Belongs to the eukaryotic/archaeal PrmC-related family.</text>
</comment>
<dbReference type="Proteomes" id="UP000004881">
    <property type="component" value="Unassembled WGS sequence"/>
</dbReference>
<evidence type="ECO:0000313" key="9">
    <source>
        <dbReference type="EMBL" id="GAB42787.1"/>
    </source>
</evidence>
<sequence length="534" mass="56366">MLNPSGRRSAASSVALATVTADQGRPQPSDDAAGHPLTDDTVVAALGADLRSAGYTNDGVTGLLGADAHEALVRGVWWPALAATRDAAGEDGRLATLIRLFLLGSDEPEDAVAASFPTAGIDALIAQGVLVRVDGSRVRANLDIRPHADDTRDYLVVADQDAAMRPGPVARDHVLGIGGASISLARAVIREPVRRALDIGTGCGIQALHLDAHCEQIVATDTNDRALALAAATARLNGMSWDLRSGSMFEPVGGERFDLIVSNPPFVVGAGGQDYIYRDSGVVGDGLCEQLVRELPAHLNPGGTGQILANWIIRDGEPWEERVRSWLAGTGLDAWVVQREVADPISYISLWLSDAGEDESDAAQRGAEWLEWFETNGIAAIGMGSITARLPMPDENRAPDVVVEEITGAGEEVTGYEAQAFLARRRYLRETSDGRLLAQRLSVAPVMLEEHSLPGDEGWQQVSAAVRRPGGPGAVLGVDEISRALLAGCRGQVPLGVLLELLADFHGVDADALAEAALPVVREAIGRGILYEAT</sequence>
<reference evidence="9 10" key="1">
    <citation type="submission" date="2012-02" db="EMBL/GenBank/DDBJ databases">
        <title>Whole genome shotgun sequence of Gordonia terrae NBRC 100016.</title>
        <authorList>
            <person name="Takarada H."/>
            <person name="Hosoyama A."/>
            <person name="Tsuchikane K."/>
            <person name="Katsumata H."/>
            <person name="Yamazaki S."/>
            <person name="Fujita N."/>
        </authorList>
    </citation>
    <scope>NUCLEOTIDE SEQUENCE [LARGE SCALE GENOMIC DNA]</scope>
    <source>
        <strain evidence="9 10">NBRC 100016</strain>
    </source>
</reference>
<accession>A0ABQ0HA74</accession>
<evidence type="ECO:0000259" key="7">
    <source>
        <dbReference type="Pfam" id="PF23186"/>
    </source>
</evidence>
<organism evidence="9 10">
    <name type="scientific">Gordonia terrae NBRC 100016</name>
    <dbReference type="NCBI Taxonomy" id="1089454"/>
    <lineage>
        <taxon>Bacteria</taxon>
        <taxon>Bacillati</taxon>
        <taxon>Actinomycetota</taxon>
        <taxon>Actinomycetes</taxon>
        <taxon>Mycobacteriales</taxon>
        <taxon>Gordoniaceae</taxon>
        <taxon>Gordonia</taxon>
    </lineage>
</organism>
<dbReference type="PANTHER" id="PTHR45875">
    <property type="entry name" value="METHYLTRANSFERASE N6AMT1"/>
    <property type="match status" value="1"/>
</dbReference>
<comment type="caution">
    <text evidence="9">The sequence shown here is derived from an EMBL/GenBank/DDBJ whole genome shotgun (WGS) entry which is preliminary data.</text>
</comment>
<evidence type="ECO:0000256" key="3">
    <source>
        <dbReference type="ARBA" id="ARBA00022679"/>
    </source>
</evidence>
<protein>
    <recommendedName>
        <fullName evidence="11">Methyltransferase small domain-containing protein</fullName>
    </recommendedName>
</protein>
<dbReference type="PROSITE" id="PS00092">
    <property type="entry name" value="N6_MTASE"/>
    <property type="match status" value="1"/>
</dbReference>
<evidence type="ECO:0000256" key="4">
    <source>
        <dbReference type="ARBA" id="ARBA00022691"/>
    </source>
</evidence>
<keyword evidence="3" id="KW-0808">Transferase</keyword>
<evidence type="ECO:0008006" key="11">
    <source>
        <dbReference type="Google" id="ProtNLM"/>
    </source>
</evidence>
<dbReference type="Pfam" id="PF25004">
    <property type="entry name" value="DUF7782"/>
    <property type="match status" value="1"/>
</dbReference>
<keyword evidence="4" id="KW-0949">S-adenosyl-L-methionine</keyword>
<dbReference type="InterPro" id="IPR029063">
    <property type="entry name" value="SAM-dependent_MTases_sf"/>
</dbReference>
<feature type="domain" description="DUF7059" evidence="7">
    <location>
        <begin position="52"/>
        <end position="140"/>
    </location>
</feature>
<evidence type="ECO:0000313" key="10">
    <source>
        <dbReference type="Proteomes" id="UP000004881"/>
    </source>
</evidence>
<gene>
    <name evidence="9" type="ORF">GOTRE_026_00390</name>
</gene>
<dbReference type="SUPFAM" id="SSF53335">
    <property type="entry name" value="S-adenosyl-L-methionine-dependent methyltransferases"/>
    <property type="match status" value="1"/>
</dbReference>
<dbReference type="CDD" id="cd02440">
    <property type="entry name" value="AdoMet_MTases"/>
    <property type="match status" value="1"/>
</dbReference>
<dbReference type="InterPro" id="IPR007848">
    <property type="entry name" value="Small_mtfrase_dom"/>
</dbReference>
<dbReference type="EMBL" id="BAFD01000026">
    <property type="protein sequence ID" value="GAB42787.1"/>
    <property type="molecule type" value="Genomic_DNA"/>
</dbReference>
<evidence type="ECO:0000259" key="6">
    <source>
        <dbReference type="Pfam" id="PF05175"/>
    </source>
</evidence>